<feature type="domain" description="Thioesterase" evidence="1">
    <location>
        <begin position="50"/>
        <end position="115"/>
    </location>
</feature>
<dbReference type="InterPro" id="IPR029069">
    <property type="entry name" value="HotDog_dom_sf"/>
</dbReference>
<dbReference type="InterPro" id="IPR052061">
    <property type="entry name" value="PTE-AB_protein"/>
</dbReference>
<dbReference type="Pfam" id="PF03061">
    <property type="entry name" value="4HBT"/>
    <property type="match status" value="1"/>
</dbReference>
<dbReference type="InterPro" id="IPR006683">
    <property type="entry name" value="Thioestr_dom"/>
</dbReference>
<dbReference type="RefSeq" id="WP_187745369.1">
    <property type="nucleotide sequence ID" value="NZ_CP060828.1"/>
</dbReference>
<dbReference type="CDD" id="cd03443">
    <property type="entry name" value="PaaI_thioesterase"/>
    <property type="match status" value="1"/>
</dbReference>
<dbReference type="PANTHER" id="PTHR47260">
    <property type="entry name" value="UPF0644 PROTEIN PB2B4.06"/>
    <property type="match status" value="1"/>
</dbReference>
<organism evidence="2 3">
    <name type="scientific">Streptomyces roseirectus</name>
    <dbReference type="NCBI Taxonomy" id="2768066"/>
    <lineage>
        <taxon>Bacteria</taxon>
        <taxon>Bacillati</taxon>
        <taxon>Actinomycetota</taxon>
        <taxon>Actinomycetes</taxon>
        <taxon>Kitasatosporales</taxon>
        <taxon>Streptomycetaceae</taxon>
        <taxon>Streptomyces</taxon>
    </lineage>
</organism>
<dbReference type="Gene3D" id="3.10.129.10">
    <property type="entry name" value="Hotdog Thioesterase"/>
    <property type="match status" value="1"/>
</dbReference>
<sequence>MSTAALEHYPGCYGCGSGNDRGLGLRMTWQDGDAAGEHTVPAHAAGAPDIAHGGYLAALVDEALALIGMAAADNPTMTVHVEIDYLHPTPVERPLHLRGGVERTSGRRLTVVVEGGAVDGPVSFRGRGILVAVATDRWMEPLHRVYRPERIGSDVVLGLHLEDVPNGKWTIRATPHGLTGDRGWDADLTVVYRGPAAPWHDLSRRRRTLDEVAAHPDVRLDGDTTALRRLVDCLDFPKETR</sequence>
<keyword evidence="3" id="KW-1185">Reference proteome</keyword>
<protein>
    <recommendedName>
        <fullName evidence="1">Thioesterase domain-containing protein</fullName>
    </recommendedName>
</protein>
<dbReference type="Proteomes" id="UP000516052">
    <property type="component" value="Chromosome"/>
</dbReference>
<dbReference type="KEGG" id="sroi:IAG44_01800"/>
<dbReference type="SUPFAM" id="SSF55718">
    <property type="entry name" value="SCP-like"/>
    <property type="match status" value="1"/>
</dbReference>
<dbReference type="PANTHER" id="PTHR47260:SF1">
    <property type="entry name" value="UPF0644 PROTEIN PB2B4.06"/>
    <property type="match status" value="1"/>
</dbReference>
<gene>
    <name evidence="2" type="ORF">IAG44_01800</name>
</gene>
<dbReference type="SUPFAM" id="SSF54637">
    <property type="entry name" value="Thioesterase/thiol ester dehydrase-isomerase"/>
    <property type="match status" value="1"/>
</dbReference>
<reference evidence="2 3" key="1">
    <citation type="submission" date="2020-08" db="EMBL/GenBank/DDBJ databases">
        <title>A novel species.</title>
        <authorList>
            <person name="Gao J."/>
        </authorList>
    </citation>
    <scope>NUCLEOTIDE SEQUENCE [LARGE SCALE GENOMIC DNA]</scope>
    <source>
        <strain evidence="2 3">CRXT-G-22</strain>
    </source>
</reference>
<proteinExistence type="predicted"/>
<dbReference type="AlphaFoldDB" id="A0A7H0I6B1"/>
<accession>A0A7H0I6B1</accession>
<dbReference type="EMBL" id="CP060828">
    <property type="protein sequence ID" value="QNP68327.1"/>
    <property type="molecule type" value="Genomic_DNA"/>
</dbReference>
<evidence type="ECO:0000313" key="3">
    <source>
        <dbReference type="Proteomes" id="UP000516052"/>
    </source>
</evidence>
<dbReference type="InterPro" id="IPR036527">
    <property type="entry name" value="SCP2_sterol-bd_dom_sf"/>
</dbReference>
<evidence type="ECO:0000313" key="2">
    <source>
        <dbReference type="EMBL" id="QNP68327.1"/>
    </source>
</evidence>
<name>A0A7H0I6B1_9ACTN</name>
<evidence type="ECO:0000259" key="1">
    <source>
        <dbReference type="Pfam" id="PF03061"/>
    </source>
</evidence>